<organism evidence="3 4">
    <name type="scientific">Winogradskyella maritima</name>
    <dbReference type="NCBI Taxonomy" id="1517766"/>
    <lineage>
        <taxon>Bacteria</taxon>
        <taxon>Pseudomonadati</taxon>
        <taxon>Bacteroidota</taxon>
        <taxon>Flavobacteriia</taxon>
        <taxon>Flavobacteriales</taxon>
        <taxon>Flavobacteriaceae</taxon>
        <taxon>Winogradskyella</taxon>
    </lineage>
</organism>
<comment type="caution">
    <text evidence="3">The sequence shown here is derived from an EMBL/GenBank/DDBJ whole genome shotgun (WGS) entry which is preliminary data.</text>
</comment>
<accession>A0ABV8AEF8</accession>
<reference evidence="4" key="1">
    <citation type="journal article" date="2019" name="Int. J. Syst. Evol. Microbiol.">
        <title>The Global Catalogue of Microorganisms (GCM) 10K type strain sequencing project: providing services to taxonomists for standard genome sequencing and annotation.</title>
        <authorList>
            <consortium name="The Broad Institute Genomics Platform"/>
            <consortium name="The Broad Institute Genome Sequencing Center for Infectious Disease"/>
            <person name="Wu L."/>
            <person name="Ma J."/>
        </authorList>
    </citation>
    <scope>NUCLEOTIDE SEQUENCE [LARGE SCALE GENOMIC DNA]</scope>
    <source>
        <strain evidence="4">CECT 8979</strain>
    </source>
</reference>
<gene>
    <name evidence="3" type="ORF">ACFOSX_01180</name>
</gene>
<dbReference type="InterPro" id="IPR029058">
    <property type="entry name" value="AB_hydrolase_fold"/>
</dbReference>
<dbReference type="Proteomes" id="UP001595812">
    <property type="component" value="Unassembled WGS sequence"/>
</dbReference>
<feature type="domain" description="AB hydrolase-1" evidence="2">
    <location>
        <begin position="38"/>
        <end position="162"/>
    </location>
</feature>
<evidence type="ECO:0000256" key="1">
    <source>
        <dbReference type="ARBA" id="ARBA00022679"/>
    </source>
</evidence>
<keyword evidence="1" id="KW-0808">Transferase</keyword>
<proteinExistence type="predicted"/>
<dbReference type="GO" id="GO:0016787">
    <property type="term" value="F:hydrolase activity"/>
    <property type="evidence" value="ECO:0007669"/>
    <property type="project" value="UniProtKB-KW"/>
</dbReference>
<dbReference type="PANTHER" id="PTHR32268:SF11">
    <property type="entry name" value="HOMOSERINE O-ACETYLTRANSFERASE"/>
    <property type="match status" value="1"/>
</dbReference>
<keyword evidence="3" id="KW-0378">Hydrolase</keyword>
<protein>
    <submittedName>
        <fullName evidence="3">Alpha/beta fold hydrolase</fullName>
    </submittedName>
</protein>
<dbReference type="SUPFAM" id="SSF53474">
    <property type="entry name" value="alpha/beta-Hydrolases"/>
    <property type="match status" value="1"/>
</dbReference>
<evidence type="ECO:0000259" key="2">
    <source>
        <dbReference type="Pfam" id="PF00561"/>
    </source>
</evidence>
<dbReference type="Pfam" id="PF00561">
    <property type="entry name" value="Abhydrolase_1"/>
    <property type="match status" value="1"/>
</dbReference>
<evidence type="ECO:0000313" key="3">
    <source>
        <dbReference type="EMBL" id="MFC3875829.1"/>
    </source>
</evidence>
<sequence>MTEALKFLDIQHFALSCGAEISLRLSYQTFGCALGSAPVIMVNHALTGHSNVSGEHGWWSKLIGDAKTINTTQFTVICINTPGNGYGNYQESFAENYKCFTAKDIALIFLEALNVLSISKLYALIGGSVGGGIAWEMLAVKPELAKHFIPIATDWKATDWLIANCHIQDSILNNSKDPLVDARLHAMTLYRTPESFKSKFHRAHQNDDLYSVESWLNHHGKTLSKRFKLASYKIMNQILRTVDITKDGESFIDIGSRITATIHIVTIPSDLFFKSEENWDTYLDLKTVKDNVFIHEIKSIHGHDAFLIEYQQLNTILKPIFQSEYYKYETDKPHYIRNR</sequence>
<dbReference type="PANTHER" id="PTHR32268">
    <property type="entry name" value="HOMOSERINE O-ACETYLTRANSFERASE"/>
    <property type="match status" value="1"/>
</dbReference>
<dbReference type="EMBL" id="JBHSAT010000004">
    <property type="protein sequence ID" value="MFC3875829.1"/>
    <property type="molecule type" value="Genomic_DNA"/>
</dbReference>
<dbReference type="InterPro" id="IPR000073">
    <property type="entry name" value="AB_hydrolase_1"/>
</dbReference>
<name>A0ABV8AEF8_9FLAO</name>
<evidence type="ECO:0000313" key="4">
    <source>
        <dbReference type="Proteomes" id="UP001595812"/>
    </source>
</evidence>
<keyword evidence="4" id="KW-1185">Reference proteome</keyword>
<dbReference type="RefSeq" id="WP_386096187.1">
    <property type="nucleotide sequence ID" value="NZ_JBHSAT010000004.1"/>
</dbReference>
<dbReference type="InterPro" id="IPR008220">
    <property type="entry name" value="HAT_MetX-like"/>
</dbReference>
<dbReference type="Gene3D" id="3.40.50.1820">
    <property type="entry name" value="alpha/beta hydrolase"/>
    <property type="match status" value="1"/>
</dbReference>
<dbReference type="PIRSF" id="PIRSF000443">
    <property type="entry name" value="Homoser_Ac_trans"/>
    <property type="match status" value="1"/>
</dbReference>